<evidence type="ECO:0000313" key="2">
    <source>
        <dbReference type="EMBL" id="PNW72150.1"/>
    </source>
</evidence>
<evidence type="ECO:0000256" key="1">
    <source>
        <dbReference type="SAM" id="MobiDB-lite"/>
    </source>
</evidence>
<dbReference type="EMBL" id="CM008977">
    <property type="protein sequence ID" value="PNW72150.1"/>
    <property type="molecule type" value="Genomic_DNA"/>
</dbReference>
<feature type="compositionally biased region" description="Low complexity" evidence="1">
    <location>
        <begin position="100"/>
        <end position="114"/>
    </location>
</feature>
<accession>A0A2K3CV37</accession>
<feature type="region of interest" description="Disordered" evidence="1">
    <location>
        <begin position="100"/>
        <end position="126"/>
    </location>
</feature>
<reference evidence="2 3" key="1">
    <citation type="journal article" date="2007" name="Science">
        <title>The Chlamydomonas genome reveals the evolution of key animal and plant functions.</title>
        <authorList>
            <person name="Merchant S.S."/>
            <person name="Prochnik S.E."/>
            <person name="Vallon O."/>
            <person name="Harris E.H."/>
            <person name="Karpowicz S.J."/>
            <person name="Witman G.B."/>
            <person name="Terry A."/>
            <person name="Salamov A."/>
            <person name="Fritz-Laylin L.K."/>
            <person name="Marechal-Drouard L."/>
            <person name="Marshall W.F."/>
            <person name="Qu L.H."/>
            <person name="Nelson D.R."/>
            <person name="Sanderfoot A.A."/>
            <person name="Spalding M.H."/>
            <person name="Kapitonov V.V."/>
            <person name="Ren Q."/>
            <person name="Ferris P."/>
            <person name="Lindquist E."/>
            <person name="Shapiro H."/>
            <person name="Lucas S.M."/>
            <person name="Grimwood J."/>
            <person name="Schmutz J."/>
            <person name="Cardol P."/>
            <person name="Cerutti H."/>
            <person name="Chanfreau G."/>
            <person name="Chen C.L."/>
            <person name="Cognat V."/>
            <person name="Croft M.T."/>
            <person name="Dent R."/>
            <person name="Dutcher S."/>
            <person name="Fernandez E."/>
            <person name="Fukuzawa H."/>
            <person name="Gonzalez-Ballester D."/>
            <person name="Gonzalez-Halphen D."/>
            <person name="Hallmann A."/>
            <person name="Hanikenne M."/>
            <person name="Hippler M."/>
            <person name="Inwood W."/>
            <person name="Jabbari K."/>
            <person name="Kalanon M."/>
            <person name="Kuras R."/>
            <person name="Lefebvre P.A."/>
            <person name="Lemaire S.D."/>
            <person name="Lobanov A.V."/>
            <person name="Lohr M."/>
            <person name="Manuell A."/>
            <person name="Meier I."/>
            <person name="Mets L."/>
            <person name="Mittag M."/>
            <person name="Mittelmeier T."/>
            <person name="Moroney J.V."/>
            <person name="Moseley J."/>
            <person name="Napoli C."/>
            <person name="Nedelcu A.M."/>
            <person name="Niyogi K."/>
            <person name="Novoselov S.V."/>
            <person name="Paulsen I.T."/>
            <person name="Pazour G."/>
            <person name="Purton S."/>
            <person name="Ral J.P."/>
            <person name="Riano-Pachon D.M."/>
            <person name="Riekhof W."/>
            <person name="Rymarquis L."/>
            <person name="Schroda M."/>
            <person name="Stern D."/>
            <person name="Umen J."/>
            <person name="Willows R."/>
            <person name="Wilson N."/>
            <person name="Zimmer S.L."/>
            <person name="Allmer J."/>
            <person name="Balk J."/>
            <person name="Bisova K."/>
            <person name="Chen C.J."/>
            <person name="Elias M."/>
            <person name="Gendler K."/>
            <person name="Hauser C."/>
            <person name="Lamb M.R."/>
            <person name="Ledford H."/>
            <person name="Long J.C."/>
            <person name="Minagawa J."/>
            <person name="Page M.D."/>
            <person name="Pan J."/>
            <person name="Pootakham W."/>
            <person name="Roje S."/>
            <person name="Rose A."/>
            <person name="Stahlberg E."/>
            <person name="Terauchi A.M."/>
            <person name="Yang P."/>
            <person name="Ball S."/>
            <person name="Bowler C."/>
            <person name="Dieckmann C.L."/>
            <person name="Gladyshev V.N."/>
            <person name="Green P."/>
            <person name="Jorgensen R."/>
            <person name="Mayfield S."/>
            <person name="Mueller-Roeber B."/>
            <person name="Rajamani S."/>
            <person name="Sayre R.T."/>
            <person name="Brokstein P."/>
            <person name="Dubchak I."/>
            <person name="Goodstein D."/>
            <person name="Hornick L."/>
            <person name="Huang Y.W."/>
            <person name="Jhaveri J."/>
            <person name="Luo Y."/>
            <person name="Martinez D."/>
            <person name="Ngau W.C."/>
            <person name="Otillar B."/>
            <person name="Poliakov A."/>
            <person name="Porter A."/>
            <person name="Szajkowski L."/>
            <person name="Werner G."/>
            <person name="Zhou K."/>
            <person name="Grigoriev I.V."/>
            <person name="Rokhsar D.S."/>
            <person name="Grossman A.R."/>
        </authorList>
    </citation>
    <scope>NUCLEOTIDE SEQUENCE [LARGE SCALE GENOMIC DNA]</scope>
    <source>
        <strain evidence="3">CC-503</strain>
    </source>
</reference>
<organism evidence="2 3">
    <name type="scientific">Chlamydomonas reinhardtii</name>
    <name type="common">Chlamydomonas smithii</name>
    <dbReference type="NCBI Taxonomy" id="3055"/>
    <lineage>
        <taxon>Eukaryota</taxon>
        <taxon>Viridiplantae</taxon>
        <taxon>Chlorophyta</taxon>
        <taxon>core chlorophytes</taxon>
        <taxon>Chlorophyceae</taxon>
        <taxon>CS clade</taxon>
        <taxon>Chlamydomonadales</taxon>
        <taxon>Chlamydomonadaceae</taxon>
        <taxon>Chlamydomonas</taxon>
    </lineage>
</organism>
<dbReference type="AlphaFoldDB" id="A0A2K3CV37"/>
<sequence>MAPTAAPARRSTSTSGSAAGSRCCNRAVGCSLRRWASWRSVTAPTGCRWRRRRRPPEALEAARQVLSRLPPELHSVLLNAAELFTGLELCQAGMGLPQQQQAQAQQAGNSSGGAAPDGGLPHHLQSLPQWWPSTSWAHCSASTMATPAPAAVLASRPAATRCPGRALDHLLSGSAAAYAPGVAGAGADGGPQPRGSTSGMATVMMPSATTGLDSSSHAALQLFNQVLPALTQSVATVRRRLGGGFGAPVPCTVNFELVQRSPVGPGAMLGSQLKASRKERPPGGAEYYEGGSSGVGGAGGGSGLCSQASSQLGQGSGVQQQAAVLPARGAAAAGRWVAVGAAAEVGAAWRRSRAALLS</sequence>
<keyword evidence="3" id="KW-1185">Reference proteome</keyword>
<dbReference type="GeneID" id="5721555"/>
<dbReference type="KEGG" id="cre:CHLRE_16g680400v5"/>
<proteinExistence type="predicted"/>
<evidence type="ECO:0000313" key="3">
    <source>
        <dbReference type="Proteomes" id="UP000006906"/>
    </source>
</evidence>
<name>A0A2K3CV37_CHLRE</name>
<protein>
    <submittedName>
        <fullName evidence="2">Uncharacterized protein</fullName>
    </submittedName>
</protein>
<dbReference type="RefSeq" id="XP_042916024.1">
    <property type="nucleotide sequence ID" value="XM_043071405.1"/>
</dbReference>
<dbReference type="InParanoid" id="A0A2K3CV37"/>
<dbReference type="PaxDb" id="3055-EDP01221"/>
<dbReference type="Proteomes" id="UP000006906">
    <property type="component" value="Chromosome 16"/>
</dbReference>
<feature type="region of interest" description="Disordered" evidence="1">
    <location>
        <begin position="272"/>
        <end position="292"/>
    </location>
</feature>
<dbReference type="Gramene" id="PNW72150">
    <property type="protein sequence ID" value="PNW72150"/>
    <property type="gene ID" value="CHLRE_16g680400v5"/>
</dbReference>
<gene>
    <name evidence="2" type="ORF">CHLRE_16g680400v5</name>
</gene>
<feature type="region of interest" description="Disordered" evidence="1">
    <location>
        <begin position="1"/>
        <end position="22"/>
    </location>
</feature>